<organism evidence="2 3">
    <name type="scientific">Streptomyces solicathayae</name>
    <dbReference type="NCBI Taxonomy" id="3081768"/>
    <lineage>
        <taxon>Bacteria</taxon>
        <taxon>Bacillati</taxon>
        <taxon>Actinomycetota</taxon>
        <taxon>Actinomycetes</taxon>
        <taxon>Kitasatosporales</taxon>
        <taxon>Streptomycetaceae</taxon>
        <taxon>Streptomyces</taxon>
    </lineage>
</organism>
<name>A0ABZ0LMY2_9ACTN</name>
<dbReference type="Proteomes" id="UP001301731">
    <property type="component" value="Chromosome"/>
</dbReference>
<gene>
    <name evidence="2" type="ORF">R2D22_01715</name>
</gene>
<dbReference type="RefSeq" id="WP_318100467.1">
    <property type="nucleotide sequence ID" value="NZ_CP137573.1"/>
</dbReference>
<dbReference type="EMBL" id="CP137573">
    <property type="protein sequence ID" value="WOX20174.1"/>
    <property type="molecule type" value="Genomic_DNA"/>
</dbReference>
<keyword evidence="1" id="KW-0812">Transmembrane</keyword>
<evidence type="ECO:0000313" key="3">
    <source>
        <dbReference type="Proteomes" id="UP001301731"/>
    </source>
</evidence>
<keyword evidence="1" id="KW-0472">Membrane</keyword>
<reference evidence="2 3" key="1">
    <citation type="submission" date="2023-10" db="EMBL/GenBank/DDBJ databases">
        <title>The genome sequence of Streptomyces sp. HUAS YS2.</title>
        <authorList>
            <person name="Mo P."/>
        </authorList>
    </citation>
    <scope>NUCLEOTIDE SEQUENCE [LARGE SCALE GENOMIC DNA]</scope>
    <source>
        <strain evidence="2 3">HUAS YS2</strain>
    </source>
</reference>
<keyword evidence="1" id="KW-1133">Transmembrane helix</keyword>
<sequence length="90" mass="9187">MDPSVMTAAVAAAALVVRVAVLEWRTPGRGVREWAFARDGRAVALGGAAALCLGAAGWPVAGAPALAWAALAGVLVAYVTHRRPPEDPED</sequence>
<feature type="transmembrane region" description="Helical" evidence="1">
    <location>
        <begin position="42"/>
        <end position="59"/>
    </location>
</feature>
<proteinExistence type="predicted"/>
<evidence type="ECO:0000256" key="1">
    <source>
        <dbReference type="SAM" id="Phobius"/>
    </source>
</evidence>
<evidence type="ECO:0000313" key="2">
    <source>
        <dbReference type="EMBL" id="WOX20174.1"/>
    </source>
</evidence>
<protein>
    <recommendedName>
        <fullName evidence="4">Integral membrane protein</fullName>
    </recommendedName>
</protein>
<feature type="transmembrane region" description="Helical" evidence="1">
    <location>
        <begin position="6"/>
        <end position="22"/>
    </location>
</feature>
<accession>A0ABZ0LMY2</accession>
<evidence type="ECO:0008006" key="4">
    <source>
        <dbReference type="Google" id="ProtNLM"/>
    </source>
</evidence>
<keyword evidence="3" id="KW-1185">Reference proteome</keyword>